<evidence type="ECO:0000313" key="1">
    <source>
        <dbReference type="EMBL" id="CAB4336416.1"/>
    </source>
</evidence>
<organism evidence="1">
    <name type="scientific">freshwater metagenome</name>
    <dbReference type="NCBI Taxonomy" id="449393"/>
    <lineage>
        <taxon>unclassified sequences</taxon>
        <taxon>metagenomes</taxon>
        <taxon>ecological metagenomes</taxon>
    </lineage>
</organism>
<gene>
    <name evidence="1" type="ORF">UFOPK3547_00211</name>
</gene>
<proteinExistence type="predicted"/>
<dbReference type="EMBL" id="CAESAN010000010">
    <property type="protein sequence ID" value="CAB4336416.1"/>
    <property type="molecule type" value="Genomic_DNA"/>
</dbReference>
<name>A0A6J5Z4D5_9ZZZZ</name>
<protein>
    <submittedName>
        <fullName evidence="1">Unannotated protein</fullName>
    </submittedName>
</protein>
<sequence length="434" mass="46840">MGLRQLRSALHAFTQEAAWQLASDAQDGHELPFEVVEGGRRDSPLYCYRPLTADFITDRSNVLSRLPTYLPAAHALIAIGSLADYLDSQGAGVPGPGRQSADAALHCFLARVFIDSTDFVFDERCFDRSYLELEKCVAEERAEHTVVAVLLGVTLGSDEVSLGDGITLARGEDFDEAPDESRWSRVDGSPQTLAIVRRSPVAGGTGPLEDSRRALRKLVAGLRLYHPEPVATAALGWSRIGAGPWQPVALNAEPAELEALVLIEPAQEDELRAFLSLVGRREPKSGELAWALRRYELAHQRASAAESLSDLLLVARALLEPEGSASGRMPGRLAALCAESDGRAAMTERLAHTVALETAIICGNDSGMEIAPFVSELDELLRALLRDACCGHLGRDLVSLADSILLEDTEPASDPIAPAPHGETDQFEFILPPR</sequence>
<reference evidence="1" key="1">
    <citation type="submission" date="2020-05" db="EMBL/GenBank/DDBJ databases">
        <authorList>
            <person name="Chiriac C."/>
            <person name="Salcher M."/>
            <person name="Ghai R."/>
            <person name="Kavagutti S V."/>
        </authorList>
    </citation>
    <scope>NUCLEOTIDE SEQUENCE</scope>
</reference>
<accession>A0A6J5Z4D5</accession>
<dbReference type="AlphaFoldDB" id="A0A6J5Z4D5"/>